<evidence type="ECO:0000256" key="1">
    <source>
        <dbReference type="SAM" id="MobiDB-lite"/>
    </source>
</evidence>
<organism evidence="3 4">
    <name type="scientific">Pycnococcus provasolii</name>
    <dbReference type="NCBI Taxonomy" id="41880"/>
    <lineage>
        <taxon>Eukaryota</taxon>
        <taxon>Viridiplantae</taxon>
        <taxon>Chlorophyta</taxon>
        <taxon>Pseudoscourfieldiophyceae</taxon>
        <taxon>Pseudoscourfieldiales</taxon>
        <taxon>Pycnococcaceae</taxon>
        <taxon>Pycnococcus</taxon>
    </lineage>
</organism>
<keyword evidence="4" id="KW-1185">Reference proteome</keyword>
<dbReference type="Pfam" id="PF00226">
    <property type="entry name" value="DnaJ"/>
    <property type="match status" value="1"/>
</dbReference>
<dbReference type="PROSITE" id="PS50076">
    <property type="entry name" value="DNAJ_2"/>
    <property type="match status" value="1"/>
</dbReference>
<dbReference type="SMART" id="SM00271">
    <property type="entry name" value="DnaJ"/>
    <property type="match status" value="1"/>
</dbReference>
<dbReference type="AlphaFoldDB" id="A0A830HPL7"/>
<dbReference type="CDD" id="cd06257">
    <property type="entry name" value="DnaJ"/>
    <property type="match status" value="1"/>
</dbReference>
<evidence type="ECO:0000313" key="4">
    <source>
        <dbReference type="Proteomes" id="UP000660262"/>
    </source>
</evidence>
<feature type="compositionally biased region" description="Pro residues" evidence="1">
    <location>
        <begin position="202"/>
        <end position="220"/>
    </location>
</feature>
<gene>
    <name evidence="3" type="ORF">PPROV_000613300</name>
</gene>
<sequence>MRTSEALSVLGLQGLPPGSEGSPNNGGLPSLPVIRKAYKRAALASHPDKGGDAATFQKVGQAYKVLTEGEAIDGAFPFDFSNMDAAFDLFSEMMDSVMQSGILDELDGLLQGLYAETNGAKAKTRTKKKAPPKMGGLAGMGGVGGMPSAPRRANKAESSAGAGAGGQSPAGMGGVGGMPSAPRRTTPRSADKTTGDVETPTRQPPPPPPPSKSPPPPPPSSAADAPIEDLLARMMVADDDDELYYSFSDSSFDSASSDSEFDL</sequence>
<dbReference type="InterPro" id="IPR001623">
    <property type="entry name" value="DnaJ_domain"/>
</dbReference>
<accession>A0A830HPL7</accession>
<comment type="caution">
    <text evidence="3">The sequence shown here is derived from an EMBL/GenBank/DDBJ whole genome shotgun (WGS) entry which is preliminary data.</text>
</comment>
<proteinExistence type="predicted"/>
<evidence type="ECO:0000313" key="3">
    <source>
        <dbReference type="EMBL" id="GHP07391.1"/>
    </source>
</evidence>
<feature type="compositionally biased region" description="Basic residues" evidence="1">
    <location>
        <begin position="122"/>
        <end position="131"/>
    </location>
</feature>
<protein>
    <recommendedName>
        <fullName evidence="2">J domain-containing protein</fullName>
    </recommendedName>
</protein>
<feature type="compositionally biased region" description="Low complexity" evidence="1">
    <location>
        <begin position="14"/>
        <end position="30"/>
    </location>
</feature>
<dbReference type="SUPFAM" id="SSF46565">
    <property type="entry name" value="Chaperone J-domain"/>
    <property type="match status" value="1"/>
</dbReference>
<feature type="region of interest" description="Disordered" evidence="1">
    <location>
        <begin position="119"/>
        <end position="229"/>
    </location>
</feature>
<dbReference type="Proteomes" id="UP000660262">
    <property type="component" value="Unassembled WGS sequence"/>
</dbReference>
<feature type="domain" description="J" evidence="2">
    <location>
        <begin position="5"/>
        <end position="91"/>
    </location>
</feature>
<feature type="compositionally biased region" description="Gly residues" evidence="1">
    <location>
        <begin position="136"/>
        <end position="145"/>
    </location>
</feature>
<dbReference type="Gene3D" id="1.10.287.110">
    <property type="entry name" value="DnaJ domain"/>
    <property type="match status" value="1"/>
</dbReference>
<dbReference type="OrthoDB" id="10250354at2759"/>
<feature type="region of interest" description="Disordered" evidence="1">
    <location>
        <begin position="11"/>
        <end position="30"/>
    </location>
</feature>
<reference evidence="3" key="1">
    <citation type="submission" date="2020-10" db="EMBL/GenBank/DDBJ databases">
        <title>Unveiling of a novel bifunctional photoreceptor, Dualchrome1, isolated from a cosmopolitan green alga.</title>
        <authorList>
            <person name="Suzuki S."/>
            <person name="Kawachi M."/>
        </authorList>
    </citation>
    <scope>NUCLEOTIDE SEQUENCE</scope>
    <source>
        <strain evidence="3">NIES 2893</strain>
    </source>
</reference>
<name>A0A830HPL7_9CHLO</name>
<evidence type="ECO:0000259" key="2">
    <source>
        <dbReference type="PROSITE" id="PS50076"/>
    </source>
</evidence>
<feature type="compositionally biased region" description="Gly residues" evidence="1">
    <location>
        <begin position="162"/>
        <end position="177"/>
    </location>
</feature>
<dbReference type="InterPro" id="IPR036869">
    <property type="entry name" value="J_dom_sf"/>
</dbReference>
<dbReference type="EMBL" id="BNJQ01000016">
    <property type="protein sequence ID" value="GHP07391.1"/>
    <property type="molecule type" value="Genomic_DNA"/>
</dbReference>